<feature type="transmembrane region" description="Helical" evidence="1">
    <location>
        <begin position="12"/>
        <end position="31"/>
    </location>
</feature>
<evidence type="ECO:0000313" key="2">
    <source>
        <dbReference type="EMBL" id="TRY63971.1"/>
    </source>
</evidence>
<accession>A0A553NEW9</accession>
<evidence type="ECO:0000256" key="1">
    <source>
        <dbReference type="SAM" id="Phobius"/>
    </source>
</evidence>
<dbReference type="STRING" id="6832.A0A553NEW9"/>
<reference evidence="2 3" key="1">
    <citation type="journal article" date="2018" name="Nat. Ecol. Evol.">
        <title>Genomic signatures of mitonuclear coevolution across populations of Tigriopus californicus.</title>
        <authorList>
            <person name="Barreto F.S."/>
            <person name="Watson E.T."/>
            <person name="Lima T.G."/>
            <person name="Willett C.S."/>
            <person name="Edmands S."/>
            <person name="Li W."/>
            <person name="Burton R.S."/>
        </authorList>
    </citation>
    <scope>NUCLEOTIDE SEQUENCE [LARGE SCALE GENOMIC DNA]</scope>
    <source>
        <strain evidence="2 3">San Diego</strain>
    </source>
</reference>
<keyword evidence="1" id="KW-1133">Transmembrane helix</keyword>
<dbReference type="InterPro" id="IPR027417">
    <property type="entry name" value="P-loop_NTPase"/>
</dbReference>
<dbReference type="PANTHER" id="PTHR10704">
    <property type="entry name" value="CARBOHYDRATE SULFOTRANSFERASE"/>
    <property type="match status" value="1"/>
</dbReference>
<evidence type="ECO:0000313" key="3">
    <source>
        <dbReference type="Proteomes" id="UP000318571"/>
    </source>
</evidence>
<protein>
    <submittedName>
        <fullName evidence="2">Uncharacterized protein</fullName>
    </submittedName>
</protein>
<keyword evidence="3" id="KW-1185">Reference proteome</keyword>
<dbReference type="GO" id="GO:0001517">
    <property type="term" value="F:N-acetylglucosamine 6-O-sulfotransferase activity"/>
    <property type="evidence" value="ECO:0007669"/>
    <property type="project" value="TreeGrafter"/>
</dbReference>
<keyword evidence="1" id="KW-0472">Membrane</keyword>
<dbReference type="GO" id="GO:0006790">
    <property type="term" value="P:sulfur compound metabolic process"/>
    <property type="evidence" value="ECO:0007669"/>
    <property type="project" value="TreeGrafter"/>
</dbReference>
<comment type="caution">
    <text evidence="2">The sequence shown here is derived from an EMBL/GenBank/DDBJ whole genome shotgun (WGS) entry which is preliminary data.</text>
</comment>
<dbReference type="Pfam" id="PF13469">
    <property type="entry name" value="Sulfotransfer_3"/>
    <property type="match status" value="1"/>
</dbReference>
<dbReference type="GO" id="GO:0006044">
    <property type="term" value="P:N-acetylglucosamine metabolic process"/>
    <property type="evidence" value="ECO:0007669"/>
    <property type="project" value="TreeGrafter"/>
</dbReference>
<dbReference type="SUPFAM" id="SSF52540">
    <property type="entry name" value="P-loop containing nucleoside triphosphate hydrolases"/>
    <property type="match status" value="1"/>
</dbReference>
<name>A0A553NEW9_TIGCA</name>
<dbReference type="Gene3D" id="3.40.50.300">
    <property type="entry name" value="P-loop containing nucleotide triphosphate hydrolases"/>
    <property type="match status" value="1"/>
</dbReference>
<proteinExistence type="predicted"/>
<sequence>MAPLKRCTYLQLGSFLLIIIALFFVIRYIPFTNMIARNRLPKPFWEPLEADLAQTRQVRRIQNLLHAKERSVKQELMNYPWPSGMNSSWVIPKYGGNPIRAMILTTWRSGSTFLGDVLKSHPATYYHYEPLIHFGIHQIRSGPKAHRAQETLEKLLKCNYSNLDAYFTYAQKHHETFAHNERVWNSCQRGKEQSCWNPQFWGSMCKLFPFQVIKTVRVRANLIERFLEQSKSLNLRILLLVRDPRGTMQSRTHRVWCPGNPDCEDPAMLCSDLVNDYKTAQHLTKRYPDSFRVIRYEDFAANPEVHSKEILKFVGFQSHAKIDEFLKSHTNANIGGVSSTFRDSKTAPYHWKKDLSFDVIQTIQGKCQDALNLWGYRTYANESQLLNLHSVMPFVLK</sequence>
<dbReference type="PANTHER" id="PTHR10704:SF44">
    <property type="entry name" value="LD35051P-RELATED"/>
    <property type="match status" value="1"/>
</dbReference>
<dbReference type="InterPro" id="IPR051135">
    <property type="entry name" value="Gal/GlcNAc/GalNAc_ST"/>
</dbReference>
<keyword evidence="1" id="KW-0812">Transmembrane</keyword>
<dbReference type="OMA" id="LNCGMLG"/>
<dbReference type="Proteomes" id="UP000318571">
    <property type="component" value="Chromosome 10"/>
</dbReference>
<gene>
    <name evidence="2" type="ORF">TCAL_11160</name>
</gene>
<organism evidence="2 3">
    <name type="scientific">Tigriopus californicus</name>
    <name type="common">Marine copepod</name>
    <dbReference type="NCBI Taxonomy" id="6832"/>
    <lineage>
        <taxon>Eukaryota</taxon>
        <taxon>Metazoa</taxon>
        <taxon>Ecdysozoa</taxon>
        <taxon>Arthropoda</taxon>
        <taxon>Crustacea</taxon>
        <taxon>Multicrustacea</taxon>
        <taxon>Hexanauplia</taxon>
        <taxon>Copepoda</taxon>
        <taxon>Harpacticoida</taxon>
        <taxon>Harpacticidae</taxon>
        <taxon>Tigriopus</taxon>
    </lineage>
</organism>
<dbReference type="AlphaFoldDB" id="A0A553NEW9"/>
<dbReference type="EMBL" id="VCGU01000458">
    <property type="protein sequence ID" value="TRY63971.1"/>
    <property type="molecule type" value="Genomic_DNA"/>
</dbReference>
<dbReference type="OrthoDB" id="6138663at2759"/>